<gene>
    <name evidence="3" type="ORF">ABJI51_32210</name>
</gene>
<evidence type="ECO:0000313" key="3">
    <source>
        <dbReference type="EMBL" id="MEQ0563766.1"/>
    </source>
</evidence>
<evidence type="ECO:0000256" key="1">
    <source>
        <dbReference type="SAM" id="MobiDB-lite"/>
    </source>
</evidence>
<dbReference type="PANTHER" id="PTHR37017">
    <property type="entry name" value="AB HYDROLASE-1 DOMAIN-CONTAINING PROTEIN-RELATED"/>
    <property type="match status" value="1"/>
</dbReference>
<feature type="domain" description="AB hydrolase-1" evidence="2">
    <location>
        <begin position="4"/>
        <end position="225"/>
    </location>
</feature>
<dbReference type="InterPro" id="IPR052897">
    <property type="entry name" value="Sec-Metab_Biosynth_Hydrolase"/>
</dbReference>
<reference evidence="3 4" key="1">
    <citation type="submission" date="2024-05" db="EMBL/GenBank/DDBJ databases">
        <authorList>
            <person name="Zhao H."/>
            <person name="Xu Y."/>
            <person name="Lin S."/>
            <person name="Spain J.C."/>
            <person name="Zhou N.-Y."/>
        </authorList>
    </citation>
    <scope>NUCLEOTIDE SEQUENCE [LARGE SCALE GENOMIC DNA]</scope>
    <source>
        <strain evidence="3 4">NEAU-NG30</strain>
    </source>
</reference>
<proteinExistence type="predicted"/>
<protein>
    <submittedName>
        <fullName evidence="3">Alpha/beta hydrolase family protein</fullName>
    </submittedName>
</protein>
<evidence type="ECO:0000313" key="4">
    <source>
        <dbReference type="Proteomes" id="UP001440984"/>
    </source>
</evidence>
<dbReference type="PANTHER" id="PTHR37017:SF11">
    <property type="entry name" value="ESTERASE_LIPASE_THIOESTERASE DOMAIN-CONTAINING PROTEIN"/>
    <property type="match status" value="1"/>
</dbReference>
<dbReference type="InterPro" id="IPR000639">
    <property type="entry name" value="Epox_hydrolase-like"/>
</dbReference>
<dbReference type="SUPFAM" id="SSF53474">
    <property type="entry name" value="alpha/beta-Hydrolases"/>
    <property type="match status" value="1"/>
</dbReference>
<feature type="region of interest" description="Disordered" evidence="1">
    <location>
        <begin position="236"/>
        <end position="256"/>
    </location>
</feature>
<dbReference type="Gene3D" id="3.40.50.1820">
    <property type="entry name" value="alpha/beta hydrolase"/>
    <property type="match status" value="1"/>
</dbReference>
<dbReference type="InterPro" id="IPR000073">
    <property type="entry name" value="AB_hydrolase_1"/>
</dbReference>
<dbReference type="GO" id="GO:0016787">
    <property type="term" value="F:hydrolase activity"/>
    <property type="evidence" value="ECO:0007669"/>
    <property type="project" value="UniProtKB-KW"/>
</dbReference>
<sequence length="256" mass="27115">MTTFLLVHGAWHSGQCWERVVPLLEADGHRVLAPSLTGFGDKAHLLGPEVGLDTHVDDVAGLIEAGQLTDVVLVGHSYGGLVISAVANRLPDRIARLVFLDAMVPEDGETAVDIHPMTKNLIDLAVDGWRVPPLPEQPAPVGLFGVTDPADAAWLRTLLSDQPVNCFVQPVRLDNPALPAVPRLHIHCVGEQPKDITRRPVPAGEPVRELPTGHDCMITMPAELAGLLTEAAQLSDAASSTSVRAAKPVAPGTTSS</sequence>
<dbReference type="PRINTS" id="PR00111">
    <property type="entry name" value="ABHYDROLASE"/>
</dbReference>
<dbReference type="RefSeq" id="WP_348954823.1">
    <property type="nucleotide sequence ID" value="NZ_JBDZYD010000013.1"/>
</dbReference>
<dbReference type="PRINTS" id="PR00412">
    <property type="entry name" value="EPOXHYDRLASE"/>
</dbReference>
<keyword evidence="3" id="KW-0378">Hydrolase</keyword>
<dbReference type="Pfam" id="PF12697">
    <property type="entry name" value="Abhydrolase_6"/>
    <property type="match status" value="1"/>
</dbReference>
<comment type="caution">
    <text evidence="3">The sequence shown here is derived from an EMBL/GenBank/DDBJ whole genome shotgun (WGS) entry which is preliminary data.</text>
</comment>
<accession>A0ABV0LNN6</accession>
<dbReference type="Proteomes" id="UP001440984">
    <property type="component" value="Unassembled WGS sequence"/>
</dbReference>
<name>A0ABV0LNN6_9PSEU</name>
<keyword evidence="4" id="KW-1185">Reference proteome</keyword>
<organism evidence="3 4">
    <name type="scientific">Amycolatopsis melonis</name>
    <dbReference type="NCBI Taxonomy" id="3156488"/>
    <lineage>
        <taxon>Bacteria</taxon>
        <taxon>Bacillati</taxon>
        <taxon>Actinomycetota</taxon>
        <taxon>Actinomycetes</taxon>
        <taxon>Pseudonocardiales</taxon>
        <taxon>Pseudonocardiaceae</taxon>
        <taxon>Amycolatopsis</taxon>
    </lineage>
</organism>
<dbReference type="InterPro" id="IPR029058">
    <property type="entry name" value="AB_hydrolase_fold"/>
</dbReference>
<dbReference type="EMBL" id="JBDZYD010000013">
    <property type="protein sequence ID" value="MEQ0563766.1"/>
    <property type="molecule type" value="Genomic_DNA"/>
</dbReference>
<evidence type="ECO:0000259" key="2">
    <source>
        <dbReference type="Pfam" id="PF12697"/>
    </source>
</evidence>